<evidence type="ECO:0000313" key="3">
    <source>
        <dbReference type="EMBL" id="KRN51257.1"/>
    </source>
</evidence>
<feature type="transmembrane region" description="Helical" evidence="1">
    <location>
        <begin position="45"/>
        <end position="63"/>
    </location>
</feature>
<gene>
    <name evidence="3" type="ORF">IV49_GL000721</name>
</gene>
<sequence length="174" mass="19287">MSGIILYKSRYGATKQYADWIAEKTGFSCIKTDDADMKRVSGCDVIILGGGIYASGIAGLSFLKKNIGKLKEKKIIVFCCGASPYEESAFAAIVQRNFKGDLAGIPCFYCRGTFDMSEMSFIDRSLCKMLRKVVAKKNPDEYEIWEKALMAVGDNEKGNWIDKAYIEPIIKAIG</sequence>
<dbReference type="EMBL" id="JQBL01000002">
    <property type="protein sequence ID" value="KRN51257.1"/>
    <property type="molecule type" value="Genomic_DNA"/>
</dbReference>
<dbReference type="PATRIC" id="fig|1410657.5.peg.752"/>
<keyword evidence="1" id="KW-1133">Transmembrane helix</keyword>
<dbReference type="InterPro" id="IPR029039">
    <property type="entry name" value="Flavoprotein-like_sf"/>
</dbReference>
<keyword evidence="4" id="KW-1185">Reference proteome</keyword>
<evidence type="ECO:0000313" key="4">
    <source>
        <dbReference type="Proteomes" id="UP000051841"/>
    </source>
</evidence>
<dbReference type="PANTHER" id="PTHR38030:SF2">
    <property type="entry name" value="PROTOPORPHYRINOGEN IX DEHYDROGENASE [QUINONE]"/>
    <property type="match status" value="1"/>
</dbReference>
<name>A0A0R2HDY2_9FIRM</name>
<dbReference type="PANTHER" id="PTHR38030">
    <property type="entry name" value="PROTOPORPHYRINOGEN IX DEHYDROGENASE [MENAQUINONE]"/>
    <property type="match status" value="1"/>
</dbReference>
<keyword evidence="1" id="KW-0812">Transmembrane</keyword>
<dbReference type="Gene3D" id="3.40.50.360">
    <property type="match status" value="1"/>
</dbReference>
<comment type="caution">
    <text evidence="3">The sequence shown here is derived from an EMBL/GenBank/DDBJ whole genome shotgun (WGS) entry which is preliminary data.</text>
</comment>
<protein>
    <recommendedName>
        <fullName evidence="2">Flavodoxin domain-containing protein</fullName>
    </recommendedName>
</protein>
<accession>A0A0R2HDY2</accession>
<evidence type="ECO:0000256" key="1">
    <source>
        <dbReference type="SAM" id="Phobius"/>
    </source>
</evidence>
<keyword evidence="1" id="KW-0472">Membrane</keyword>
<reference evidence="3 4" key="1">
    <citation type="journal article" date="2015" name="Genome Announc.">
        <title>Expanding the biotechnology potential of lactobacilli through comparative genomics of 213 strains and associated genera.</title>
        <authorList>
            <person name="Sun Z."/>
            <person name="Harris H.M."/>
            <person name="McCann A."/>
            <person name="Guo C."/>
            <person name="Argimon S."/>
            <person name="Zhang W."/>
            <person name="Yang X."/>
            <person name="Jeffery I.B."/>
            <person name="Cooney J.C."/>
            <person name="Kagawa T.F."/>
            <person name="Liu W."/>
            <person name="Song Y."/>
            <person name="Salvetti E."/>
            <person name="Wrobel A."/>
            <person name="Rasinkangas P."/>
            <person name="Parkhill J."/>
            <person name="Rea M.C."/>
            <person name="O'Sullivan O."/>
            <person name="Ritari J."/>
            <person name="Douillard F.P."/>
            <person name="Paul Ross R."/>
            <person name="Yang R."/>
            <person name="Briner A.E."/>
            <person name="Felis G.E."/>
            <person name="de Vos W.M."/>
            <person name="Barrangou R."/>
            <person name="Klaenhammer T.R."/>
            <person name="Caufield P.W."/>
            <person name="Cui Y."/>
            <person name="Zhang H."/>
            <person name="O'Toole P.W."/>
        </authorList>
    </citation>
    <scope>NUCLEOTIDE SEQUENCE [LARGE SCALE GENOMIC DNA]</scope>
    <source>
        <strain evidence="3 4">DSM 20405</strain>
    </source>
</reference>
<dbReference type="RefSeq" id="WP_031588746.1">
    <property type="nucleotide sequence ID" value="NZ_JNKN01000005.1"/>
</dbReference>
<dbReference type="InterPro" id="IPR052200">
    <property type="entry name" value="Protoporphyrinogen_IX_DH"/>
</dbReference>
<proteinExistence type="predicted"/>
<dbReference type="AlphaFoldDB" id="A0A0R2HDY2"/>
<organism evidence="3 4">
    <name type="scientific">Kandleria vitulina DSM 20405</name>
    <dbReference type="NCBI Taxonomy" id="1410657"/>
    <lineage>
        <taxon>Bacteria</taxon>
        <taxon>Bacillati</taxon>
        <taxon>Bacillota</taxon>
        <taxon>Erysipelotrichia</taxon>
        <taxon>Erysipelotrichales</taxon>
        <taxon>Coprobacillaceae</taxon>
        <taxon>Kandleria</taxon>
    </lineage>
</organism>
<dbReference type="Proteomes" id="UP000051841">
    <property type="component" value="Unassembled WGS sequence"/>
</dbReference>
<feature type="domain" description="Flavodoxin" evidence="2">
    <location>
        <begin position="4"/>
        <end position="137"/>
    </location>
</feature>
<dbReference type="SUPFAM" id="SSF52218">
    <property type="entry name" value="Flavoproteins"/>
    <property type="match status" value="1"/>
</dbReference>
<evidence type="ECO:0000259" key="2">
    <source>
        <dbReference type="Pfam" id="PF12724"/>
    </source>
</evidence>
<dbReference type="GO" id="GO:0010181">
    <property type="term" value="F:FMN binding"/>
    <property type="evidence" value="ECO:0007669"/>
    <property type="project" value="TreeGrafter"/>
</dbReference>
<dbReference type="GO" id="GO:0006783">
    <property type="term" value="P:heme biosynthetic process"/>
    <property type="evidence" value="ECO:0007669"/>
    <property type="project" value="TreeGrafter"/>
</dbReference>
<dbReference type="Pfam" id="PF12724">
    <property type="entry name" value="Flavodoxin_5"/>
    <property type="match status" value="1"/>
</dbReference>
<dbReference type="InterPro" id="IPR026816">
    <property type="entry name" value="Flavodoxin_dom"/>
</dbReference>
<dbReference type="GO" id="GO:0070819">
    <property type="term" value="F:menaquinone-dependent protoporphyrinogen oxidase activity"/>
    <property type="evidence" value="ECO:0007669"/>
    <property type="project" value="TreeGrafter"/>
</dbReference>